<comment type="caution">
    <text evidence="1">The sequence shown here is derived from an EMBL/GenBank/DDBJ whole genome shotgun (WGS) entry which is preliminary data.</text>
</comment>
<dbReference type="Proteomes" id="UP001157418">
    <property type="component" value="Unassembled WGS sequence"/>
</dbReference>
<proteinExistence type="predicted"/>
<organism evidence="1 2">
    <name type="scientific">Lactuca virosa</name>
    <dbReference type="NCBI Taxonomy" id="75947"/>
    <lineage>
        <taxon>Eukaryota</taxon>
        <taxon>Viridiplantae</taxon>
        <taxon>Streptophyta</taxon>
        <taxon>Embryophyta</taxon>
        <taxon>Tracheophyta</taxon>
        <taxon>Spermatophyta</taxon>
        <taxon>Magnoliopsida</taxon>
        <taxon>eudicotyledons</taxon>
        <taxon>Gunneridae</taxon>
        <taxon>Pentapetalae</taxon>
        <taxon>asterids</taxon>
        <taxon>campanulids</taxon>
        <taxon>Asterales</taxon>
        <taxon>Asteraceae</taxon>
        <taxon>Cichorioideae</taxon>
        <taxon>Cichorieae</taxon>
        <taxon>Lactucinae</taxon>
        <taxon>Lactuca</taxon>
    </lineage>
</organism>
<protein>
    <submittedName>
        <fullName evidence="1">Uncharacterized protein</fullName>
    </submittedName>
</protein>
<evidence type="ECO:0000313" key="1">
    <source>
        <dbReference type="EMBL" id="CAH1431108.1"/>
    </source>
</evidence>
<accession>A0AAU9MT29</accession>
<dbReference type="EMBL" id="CAKMRJ010003334">
    <property type="protein sequence ID" value="CAH1431108.1"/>
    <property type="molecule type" value="Genomic_DNA"/>
</dbReference>
<sequence>MIIPWKVKTQVGGSRAIDKGREREGKIGKRVKLQTNPNQAIQFGGKKVRPSTRSTPSRGFSSFQQIEFSTTIDPHFTYTR</sequence>
<name>A0AAU9MT29_9ASTR</name>
<evidence type="ECO:0000313" key="2">
    <source>
        <dbReference type="Proteomes" id="UP001157418"/>
    </source>
</evidence>
<gene>
    <name evidence="1" type="ORF">LVIROSA_LOCUS17838</name>
</gene>
<dbReference type="AlphaFoldDB" id="A0AAU9MT29"/>
<keyword evidence="2" id="KW-1185">Reference proteome</keyword>
<reference evidence="1 2" key="1">
    <citation type="submission" date="2022-01" db="EMBL/GenBank/DDBJ databases">
        <authorList>
            <person name="Xiong W."/>
            <person name="Schranz E."/>
        </authorList>
    </citation>
    <scope>NUCLEOTIDE SEQUENCE [LARGE SCALE GENOMIC DNA]</scope>
</reference>